<dbReference type="PANTHER" id="PTHR48007:SF79">
    <property type="entry name" value="(WILD MALAYSIAN BANANA) HYPOTHETICAL PROTEIN"/>
    <property type="match status" value="1"/>
</dbReference>
<comment type="subcellular location">
    <subcellularLocation>
        <location evidence="1">Cell membrane</location>
        <topology evidence="1">Single-pass membrane protein</topology>
    </subcellularLocation>
</comment>
<keyword evidence="2" id="KW-0433">Leucine-rich repeat</keyword>
<dbReference type="GO" id="GO:0005886">
    <property type="term" value="C:plasma membrane"/>
    <property type="evidence" value="ECO:0007669"/>
    <property type="project" value="UniProtKB-SubCell"/>
</dbReference>
<evidence type="ECO:0000256" key="5">
    <source>
        <dbReference type="ARBA" id="ARBA00022737"/>
    </source>
</evidence>
<keyword evidence="15" id="KW-1185">Reference proteome</keyword>
<evidence type="ECO:0000313" key="14">
    <source>
        <dbReference type="EMBL" id="MQM17346.1"/>
    </source>
</evidence>
<dbReference type="PANTHER" id="PTHR48007">
    <property type="entry name" value="LEUCINE-RICH REPEAT RECEPTOR-LIKE PROTEIN KINASE PXC1"/>
    <property type="match status" value="1"/>
</dbReference>
<feature type="chain" id="PRO_5032813572" description="Protein kinase domain-containing protein" evidence="12">
    <location>
        <begin position="20"/>
        <end position="656"/>
    </location>
</feature>
<gene>
    <name evidence="14" type="ORF">Taro_050316</name>
</gene>
<name>A0A843XDE9_COLES</name>
<evidence type="ECO:0000256" key="4">
    <source>
        <dbReference type="ARBA" id="ARBA00022729"/>
    </source>
</evidence>
<evidence type="ECO:0000256" key="12">
    <source>
        <dbReference type="SAM" id="SignalP"/>
    </source>
</evidence>
<dbReference type="AlphaFoldDB" id="A0A843XDE9"/>
<reference evidence="14" key="1">
    <citation type="submission" date="2017-07" db="EMBL/GenBank/DDBJ databases">
        <title>Taro Niue Genome Assembly and Annotation.</title>
        <authorList>
            <person name="Atibalentja N."/>
            <person name="Keating K."/>
            <person name="Fields C.J."/>
        </authorList>
    </citation>
    <scope>NUCLEOTIDE SEQUENCE</scope>
    <source>
        <strain evidence="14">Niue_2</strain>
        <tissue evidence="14">Leaf</tissue>
    </source>
</reference>
<keyword evidence="6 11" id="KW-1133">Transmembrane helix</keyword>
<evidence type="ECO:0000256" key="8">
    <source>
        <dbReference type="ARBA" id="ARBA00023180"/>
    </source>
</evidence>
<feature type="signal peptide" evidence="12">
    <location>
        <begin position="1"/>
        <end position="19"/>
    </location>
</feature>
<dbReference type="SUPFAM" id="SSF52058">
    <property type="entry name" value="L domain-like"/>
    <property type="match status" value="1"/>
</dbReference>
<keyword evidence="5" id="KW-0677">Repeat</keyword>
<dbReference type="Proteomes" id="UP000652761">
    <property type="component" value="Unassembled WGS sequence"/>
</dbReference>
<dbReference type="InterPro" id="IPR000719">
    <property type="entry name" value="Prot_kinase_dom"/>
</dbReference>
<dbReference type="Gene3D" id="3.80.10.10">
    <property type="entry name" value="Ribonuclease Inhibitor"/>
    <property type="match status" value="1"/>
</dbReference>
<feature type="compositionally biased region" description="Gly residues" evidence="10">
    <location>
        <begin position="316"/>
        <end position="326"/>
    </location>
</feature>
<evidence type="ECO:0000256" key="6">
    <source>
        <dbReference type="ARBA" id="ARBA00022989"/>
    </source>
</evidence>
<dbReference type="InterPro" id="IPR017441">
    <property type="entry name" value="Protein_kinase_ATP_BS"/>
</dbReference>
<dbReference type="GO" id="GO:0004672">
    <property type="term" value="F:protein kinase activity"/>
    <property type="evidence" value="ECO:0007669"/>
    <property type="project" value="InterPro"/>
</dbReference>
<dbReference type="InterPro" id="IPR011009">
    <property type="entry name" value="Kinase-like_dom_sf"/>
</dbReference>
<keyword evidence="7 11" id="KW-0472">Membrane</keyword>
<sequence length="656" mass="70118">MGIRPLFWLLLLTPLVVLSEQEDVKNSLLIFLRALSANDSRVEHDLGWNTSTDPCSGVGWKGINCNQRTNSTRRIFLHDLQLRGSIDAGPLCRAPSLVFVSITGNNLHGGIPPEISECTGLTHLLLPGNRLSGSLPSSLSTLNNLKKFDISDNRFVGTLPDVGRISGLLVFLAQNNNLSGEIPQLQFSNLQQFNVSHNRFYGPVPAEAGRFGLSSLAGNSGLCGGLPSLPACQPPPSASPGEKQGSQHGEKLVMYLGYVLLGVAILAFSAFKVITRKKRTKRMVKKEKKEEAAAAAMAIEQGEGLSTSKKSSTGSMGSGGGQGAGGSRSEFSISSTSEGSAEMGSGSLVVLRNPSTSTTKELKFRELLKAPAVLVGRGRHGSVYKAMLDDGRAVAVKRLKDGGVPGPEEFRRRMERVDHVGRHSGVLPALAFYCSNQEKLVVYEYQARGSLFNLLHGIVNPCALPRTYMAAGGQNNGQQAFDWSSRLSAAAGICECLAYMHQELHGDGIAHGSLKSSNVLLDDHMHPRISEYGLSTVSIGEDPFAADVHGFGVILLELLTGKVVEGSGGLDLAQWVNSVVREEWTGEVFDGGLLRDESANVERMFRLLQVALKCIGSSPGARPDMKQVAAMVGSIMEDEERSCTSSAVSDTGGDSR</sequence>
<dbReference type="InterPro" id="IPR001611">
    <property type="entry name" value="Leu-rich_rpt"/>
</dbReference>
<feature type="domain" description="Protein kinase" evidence="13">
    <location>
        <begin position="369"/>
        <end position="636"/>
    </location>
</feature>
<keyword evidence="9" id="KW-0067">ATP-binding</keyword>
<dbReference type="GO" id="GO:0005524">
    <property type="term" value="F:ATP binding"/>
    <property type="evidence" value="ECO:0007669"/>
    <property type="project" value="UniProtKB-UniRule"/>
</dbReference>
<proteinExistence type="predicted"/>
<dbReference type="InterPro" id="IPR046959">
    <property type="entry name" value="PRK1-6/SRF4-like"/>
</dbReference>
<feature type="compositionally biased region" description="Low complexity" evidence="10">
    <location>
        <begin position="295"/>
        <end position="315"/>
    </location>
</feature>
<dbReference type="Pfam" id="PF00560">
    <property type="entry name" value="LRR_1"/>
    <property type="match status" value="1"/>
</dbReference>
<evidence type="ECO:0000256" key="3">
    <source>
        <dbReference type="ARBA" id="ARBA00022692"/>
    </source>
</evidence>
<organism evidence="14 15">
    <name type="scientific">Colocasia esculenta</name>
    <name type="common">Wild taro</name>
    <name type="synonym">Arum esculentum</name>
    <dbReference type="NCBI Taxonomy" id="4460"/>
    <lineage>
        <taxon>Eukaryota</taxon>
        <taxon>Viridiplantae</taxon>
        <taxon>Streptophyta</taxon>
        <taxon>Embryophyta</taxon>
        <taxon>Tracheophyta</taxon>
        <taxon>Spermatophyta</taxon>
        <taxon>Magnoliopsida</taxon>
        <taxon>Liliopsida</taxon>
        <taxon>Araceae</taxon>
        <taxon>Aroideae</taxon>
        <taxon>Colocasieae</taxon>
        <taxon>Colocasia</taxon>
    </lineage>
</organism>
<dbReference type="Gene3D" id="3.30.200.20">
    <property type="entry name" value="Phosphorylase Kinase, domain 1"/>
    <property type="match status" value="1"/>
</dbReference>
<feature type="transmembrane region" description="Helical" evidence="11">
    <location>
        <begin position="252"/>
        <end position="275"/>
    </location>
</feature>
<feature type="compositionally biased region" description="Low complexity" evidence="10">
    <location>
        <begin position="327"/>
        <end position="342"/>
    </location>
</feature>
<dbReference type="Pfam" id="PF07714">
    <property type="entry name" value="PK_Tyr_Ser-Thr"/>
    <property type="match status" value="1"/>
</dbReference>
<dbReference type="SUPFAM" id="SSF56112">
    <property type="entry name" value="Protein kinase-like (PK-like)"/>
    <property type="match status" value="1"/>
</dbReference>
<accession>A0A843XDE9</accession>
<dbReference type="PROSITE" id="PS50011">
    <property type="entry name" value="PROTEIN_KINASE_DOM"/>
    <property type="match status" value="1"/>
</dbReference>
<evidence type="ECO:0000256" key="7">
    <source>
        <dbReference type="ARBA" id="ARBA00023136"/>
    </source>
</evidence>
<keyword evidence="9" id="KW-0547">Nucleotide-binding</keyword>
<feature type="binding site" evidence="9">
    <location>
        <position position="397"/>
    </location>
    <ligand>
        <name>ATP</name>
        <dbReference type="ChEBI" id="CHEBI:30616"/>
    </ligand>
</feature>
<dbReference type="InterPro" id="IPR001245">
    <property type="entry name" value="Ser-Thr/Tyr_kinase_cat_dom"/>
</dbReference>
<evidence type="ECO:0000259" key="13">
    <source>
        <dbReference type="PROSITE" id="PS50011"/>
    </source>
</evidence>
<feature type="region of interest" description="Disordered" evidence="10">
    <location>
        <begin position="637"/>
        <end position="656"/>
    </location>
</feature>
<keyword evidence="3 11" id="KW-0812">Transmembrane</keyword>
<dbReference type="OrthoDB" id="69842at2759"/>
<protein>
    <recommendedName>
        <fullName evidence="13">Protein kinase domain-containing protein</fullName>
    </recommendedName>
</protein>
<dbReference type="Gene3D" id="1.10.510.10">
    <property type="entry name" value="Transferase(Phosphotransferase) domain 1"/>
    <property type="match status" value="2"/>
</dbReference>
<evidence type="ECO:0000256" key="11">
    <source>
        <dbReference type="SAM" id="Phobius"/>
    </source>
</evidence>
<evidence type="ECO:0000256" key="1">
    <source>
        <dbReference type="ARBA" id="ARBA00004162"/>
    </source>
</evidence>
<evidence type="ECO:0000313" key="15">
    <source>
        <dbReference type="Proteomes" id="UP000652761"/>
    </source>
</evidence>
<dbReference type="FunFam" id="3.80.10.10:FF:000041">
    <property type="entry name" value="LRR receptor-like serine/threonine-protein kinase ERECTA"/>
    <property type="match status" value="1"/>
</dbReference>
<dbReference type="InterPro" id="IPR032675">
    <property type="entry name" value="LRR_dom_sf"/>
</dbReference>
<evidence type="ECO:0000256" key="10">
    <source>
        <dbReference type="SAM" id="MobiDB-lite"/>
    </source>
</evidence>
<keyword evidence="4 12" id="KW-0732">Signal</keyword>
<dbReference type="EMBL" id="NMUH01007486">
    <property type="protein sequence ID" value="MQM17346.1"/>
    <property type="molecule type" value="Genomic_DNA"/>
</dbReference>
<evidence type="ECO:0000256" key="9">
    <source>
        <dbReference type="PROSITE-ProRule" id="PRU10141"/>
    </source>
</evidence>
<keyword evidence="8" id="KW-0325">Glycoprotein</keyword>
<feature type="region of interest" description="Disordered" evidence="10">
    <location>
        <begin position="295"/>
        <end position="352"/>
    </location>
</feature>
<feature type="compositionally biased region" description="Polar residues" evidence="10">
    <location>
        <begin position="643"/>
        <end position="656"/>
    </location>
</feature>
<dbReference type="PROSITE" id="PS00107">
    <property type="entry name" value="PROTEIN_KINASE_ATP"/>
    <property type="match status" value="1"/>
</dbReference>
<comment type="caution">
    <text evidence="14">The sequence shown here is derived from an EMBL/GenBank/DDBJ whole genome shotgun (WGS) entry which is preliminary data.</text>
</comment>
<evidence type="ECO:0000256" key="2">
    <source>
        <dbReference type="ARBA" id="ARBA00022614"/>
    </source>
</evidence>